<evidence type="ECO:0000313" key="4">
    <source>
        <dbReference type="Proteomes" id="UP000016927"/>
    </source>
</evidence>
<feature type="chain" id="PRO_5004345146" description="HMA domain-containing protein" evidence="2">
    <location>
        <begin position="19"/>
        <end position="158"/>
    </location>
</feature>
<dbReference type="VEuPathDB" id="MicrosporidiaDB:NBO_359g0002"/>
<evidence type="ECO:0008006" key="5">
    <source>
        <dbReference type="Google" id="ProtNLM"/>
    </source>
</evidence>
<feature type="signal peptide" evidence="2">
    <location>
        <begin position="1"/>
        <end position="18"/>
    </location>
</feature>
<evidence type="ECO:0000256" key="1">
    <source>
        <dbReference type="SAM" id="MobiDB-lite"/>
    </source>
</evidence>
<keyword evidence="4" id="KW-1185">Reference proteome</keyword>
<gene>
    <name evidence="3" type="ORF">NBO_359g0002</name>
</gene>
<dbReference type="HOGENOM" id="CLU_1669894_0_0_1"/>
<feature type="compositionally biased region" description="Polar residues" evidence="1">
    <location>
        <begin position="128"/>
        <end position="139"/>
    </location>
</feature>
<keyword evidence="2" id="KW-0732">Signal</keyword>
<protein>
    <recommendedName>
        <fullName evidence="5">HMA domain-containing protein</fullName>
    </recommendedName>
</protein>
<organism evidence="3 4">
    <name type="scientific">Nosema bombycis (strain CQ1 / CVCC 102059)</name>
    <name type="common">Microsporidian parasite</name>
    <name type="synonym">Pebrine of silkworm</name>
    <dbReference type="NCBI Taxonomy" id="578461"/>
    <lineage>
        <taxon>Eukaryota</taxon>
        <taxon>Fungi</taxon>
        <taxon>Fungi incertae sedis</taxon>
        <taxon>Microsporidia</taxon>
        <taxon>Nosematidae</taxon>
        <taxon>Nosema</taxon>
    </lineage>
</organism>
<name>R0MJ97_NOSB1</name>
<dbReference type="EMBL" id="KB909267">
    <property type="protein sequence ID" value="EOB12843.1"/>
    <property type="molecule type" value="Genomic_DNA"/>
</dbReference>
<proteinExistence type="predicted"/>
<feature type="region of interest" description="Disordered" evidence="1">
    <location>
        <begin position="111"/>
        <end position="158"/>
    </location>
</feature>
<feature type="compositionally biased region" description="Basic residues" evidence="1">
    <location>
        <begin position="117"/>
        <end position="126"/>
    </location>
</feature>
<accession>R0MJ97</accession>
<evidence type="ECO:0000256" key="2">
    <source>
        <dbReference type="SAM" id="SignalP"/>
    </source>
</evidence>
<dbReference type="Proteomes" id="UP000016927">
    <property type="component" value="Unassembled WGS sequence"/>
</dbReference>
<evidence type="ECO:0000313" key="3">
    <source>
        <dbReference type="EMBL" id="EOB12843.1"/>
    </source>
</evidence>
<dbReference type="AlphaFoldDB" id="R0MJ97"/>
<feature type="compositionally biased region" description="Basic residues" evidence="1">
    <location>
        <begin position="143"/>
        <end position="158"/>
    </location>
</feature>
<sequence length="158" mass="17907">MKCFIVFILLSNIKCGFDKDDNKTLRPTGERIHKDIYPSALPVTSRNDARSSNKTTKVVDKETAIKKAIMEVGPKVLIYNIVKGNIELTVLDEDEAKELVKKLIELGFIGSSDGKEKNKKRKRHNVQKAVNEQPKQANENKSKKGPYKITLVKKKQKN</sequence>
<reference evidence="3 4" key="1">
    <citation type="journal article" date="2013" name="BMC Genomics">
        <title>Comparative genomics of parasitic silkworm microsporidia reveal an association between genome expansion and host adaptation.</title>
        <authorList>
            <person name="Pan G."/>
            <person name="Xu J."/>
            <person name="Li T."/>
            <person name="Xia Q."/>
            <person name="Liu S.L."/>
            <person name="Zhang G."/>
            <person name="Li S."/>
            <person name="Li C."/>
            <person name="Liu H."/>
            <person name="Yang L."/>
            <person name="Liu T."/>
            <person name="Zhang X."/>
            <person name="Wu Z."/>
            <person name="Fan W."/>
            <person name="Dang X."/>
            <person name="Xiang H."/>
            <person name="Tao M."/>
            <person name="Li Y."/>
            <person name="Hu J."/>
            <person name="Li Z."/>
            <person name="Lin L."/>
            <person name="Luo J."/>
            <person name="Geng L."/>
            <person name="Wang L."/>
            <person name="Long M."/>
            <person name="Wan Y."/>
            <person name="He N."/>
            <person name="Zhang Z."/>
            <person name="Lu C."/>
            <person name="Keeling P.J."/>
            <person name="Wang J."/>
            <person name="Xiang Z."/>
            <person name="Zhou Z."/>
        </authorList>
    </citation>
    <scope>NUCLEOTIDE SEQUENCE [LARGE SCALE GENOMIC DNA]</scope>
    <source>
        <strain evidence="4">CQ1 / CVCC 102059</strain>
    </source>
</reference>